<dbReference type="OrthoDB" id="10257471at2759"/>
<dbReference type="GO" id="GO:0005634">
    <property type="term" value="C:nucleus"/>
    <property type="evidence" value="ECO:0007669"/>
    <property type="project" value="TreeGrafter"/>
</dbReference>
<dbReference type="InterPro" id="IPR032675">
    <property type="entry name" value="LRR_dom_sf"/>
</dbReference>
<evidence type="ECO:0000313" key="5">
    <source>
        <dbReference type="EMBL" id="OAO12626.1"/>
    </source>
</evidence>
<keyword evidence="2" id="KW-0433">Leucine-rich repeat</keyword>
<keyword evidence="3" id="KW-0677">Repeat</keyword>
<feature type="region of interest" description="Disordered" evidence="4">
    <location>
        <begin position="1"/>
        <end position="21"/>
    </location>
</feature>
<dbReference type="SUPFAM" id="SSF52047">
    <property type="entry name" value="RNI-like"/>
    <property type="match status" value="1"/>
</dbReference>
<evidence type="ECO:0000256" key="3">
    <source>
        <dbReference type="ARBA" id="ARBA00022737"/>
    </source>
</evidence>
<organism evidence="5 6">
    <name type="scientific">Blastocystis sp. subtype 1 (strain ATCC 50177 / NandII)</name>
    <dbReference type="NCBI Taxonomy" id="478820"/>
    <lineage>
        <taxon>Eukaryota</taxon>
        <taxon>Sar</taxon>
        <taxon>Stramenopiles</taxon>
        <taxon>Bigyra</taxon>
        <taxon>Opalozoa</taxon>
        <taxon>Opalinata</taxon>
        <taxon>Blastocystidae</taxon>
        <taxon>Blastocystis</taxon>
    </lineage>
</organism>
<dbReference type="GO" id="GO:0006913">
    <property type="term" value="P:nucleocytoplasmic transport"/>
    <property type="evidence" value="ECO:0007669"/>
    <property type="project" value="TreeGrafter"/>
</dbReference>
<evidence type="ECO:0000256" key="2">
    <source>
        <dbReference type="ARBA" id="ARBA00022614"/>
    </source>
</evidence>
<evidence type="ECO:0000256" key="4">
    <source>
        <dbReference type="SAM" id="MobiDB-lite"/>
    </source>
</evidence>
<keyword evidence="6" id="KW-1185">Reference proteome</keyword>
<feature type="compositionally biased region" description="Basic and acidic residues" evidence="4">
    <location>
        <begin position="1"/>
        <end position="10"/>
    </location>
</feature>
<dbReference type="GO" id="GO:0005829">
    <property type="term" value="C:cytosol"/>
    <property type="evidence" value="ECO:0007669"/>
    <property type="project" value="TreeGrafter"/>
</dbReference>
<dbReference type="Proteomes" id="UP000078348">
    <property type="component" value="Unassembled WGS sequence"/>
</dbReference>
<dbReference type="GO" id="GO:0005096">
    <property type="term" value="F:GTPase activator activity"/>
    <property type="evidence" value="ECO:0007669"/>
    <property type="project" value="UniProtKB-KW"/>
</dbReference>
<dbReference type="AlphaFoldDB" id="A0A196S8E2"/>
<gene>
    <name evidence="5" type="ORF">AV274_5723</name>
</gene>
<proteinExistence type="predicted"/>
<dbReference type="PANTHER" id="PTHR24113">
    <property type="entry name" value="RAN GTPASE-ACTIVATING PROTEIN 1"/>
    <property type="match status" value="1"/>
</dbReference>
<evidence type="ECO:0000313" key="6">
    <source>
        <dbReference type="Proteomes" id="UP000078348"/>
    </source>
</evidence>
<sequence>MGIHTSLDHDTDSDDSSDSEEIVIPKDDSQLREMVQELYDKRMNRYKARLSALYPEHSQLGSVDISRFRTATMSELVSYLDTATQMRLKSVNHYFHKLIRISHYDVSLSARTGWVDVIHLSSFLRRIRLYGEPKEHDLHQFTTMIQNDNFTELSSLEFHHIGEWALLEILEALGRHVQRAVALGILSSSVQIELVIQESDFTPFFAKRFADVIDNSLYHILFSIRFITKSVEGLELLLKSTHFSVCSHLTRVNFSSVSLARRGFELFLHSLLGDASATELPRLTHLLLSNTTLTDACIVLLVDLATAGLLSNLIVLDLSSNRLTGAAVDVLTTIARQFLLPNLESLALSDNRDCGYGFLAPLALALAEGVCPLLGSLALNHCGLNTTDMDALGVFLTSPYVENLHALDVGNNRGERGSLPQFFQCLARSPALRLQTLNLEGVGLHPSILPQLQDFLASPALPALRCLCLNNNQLDAPCFLALLRGLVGAHDLELTLLDVSSNAIGAFDAAAWERFVYARRTPHNLKGAHKPHNLKSAHELQSQSSLIIHRLDFSHNPLSNEDLAWIARFYERFTQITLLNEVDFEDNKISARGIGTFLNCFPVDVPSALNKLSVVSLSLRCVGEVLHNWLCSPAASNLKKLVLTNCNLCKMDLTYLINAFEISEYTNHLQLLRLSGNYEVDDDFIKDFIRIYSVEGLLPFIYELDVSYTSVSKVGAYALLEFFDTHPYYSLRRVNLVYTKISDHRADILFQEFKKRFKGGCML</sequence>
<comment type="caution">
    <text evidence="5">The sequence shown here is derived from an EMBL/GenBank/DDBJ whole genome shotgun (WGS) entry which is preliminary data.</text>
</comment>
<feature type="compositionally biased region" description="Acidic residues" evidence="4">
    <location>
        <begin position="11"/>
        <end position="21"/>
    </location>
</feature>
<dbReference type="PANTHER" id="PTHR24113:SF12">
    <property type="entry name" value="RAN GTPASE-ACTIVATING PROTEIN 1"/>
    <property type="match status" value="1"/>
</dbReference>
<name>A0A196S8E2_BLAHN</name>
<evidence type="ECO:0000256" key="1">
    <source>
        <dbReference type="ARBA" id="ARBA00022468"/>
    </source>
</evidence>
<protein>
    <submittedName>
        <fullName evidence="5">Uncharacterized protein</fullName>
    </submittedName>
</protein>
<dbReference type="Gene3D" id="3.80.10.10">
    <property type="entry name" value="Ribonuclease Inhibitor"/>
    <property type="match status" value="2"/>
</dbReference>
<dbReference type="GO" id="GO:0048471">
    <property type="term" value="C:perinuclear region of cytoplasm"/>
    <property type="evidence" value="ECO:0007669"/>
    <property type="project" value="TreeGrafter"/>
</dbReference>
<reference evidence="5 6" key="1">
    <citation type="submission" date="2016-05" db="EMBL/GenBank/DDBJ databases">
        <title>Nuclear genome of Blastocystis sp. subtype 1 NandII.</title>
        <authorList>
            <person name="Gentekaki E."/>
            <person name="Curtis B."/>
            <person name="Stairs C."/>
            <person name="Eme L."/>
            <person name="Herman E."/>
            <person name="Klimes V."/>
            <person name="Arias M.C."/>
            <person name="Elias M."/>
            <person name="Hilliou F."/>
            <person name="Klute M."/>
            <person name="Malik S.-B."/>
            <person name="Pightling A."/>
            <person name="Rachubinski R."/>
            <person name="Salas D."/>
            <person name="Schlacht A."/>
            <person name="Suga H."/>
            <person name="Archibald J."/>
            <person name="Ball S.G."/>
            <person name="Clark G."/>
            <person name="Dacks J."/>
            <person name="Van Der Giezen M."/>
            <person name="Tsaousis A."/>
            <person name="Roger A."/>
        </authorList>
    </citation>
    <scope>NUCLEOTIDE SEQUENCE [LARGE SCALE GENOMIC DNA]</scope>
    <source>
        <strain evidence="6">ATCC 50177 / NandII</strain>
    </source>
</reference>
<keyword evidence="1" id="KW-0343">GTPase activation</keyword>
<dbReference type="InterPro" id="IPR027038">
    <property type="entry name" value="RanGap"/>
</dbReference>
<accession>A0A196S8E2</accession>
<dbReference type="GO" id="GO:0031267">
    <property type="term" value="F:small GTPase binding"/>
    <property type="evidence" value="ECO:0007669"/>
    <property type="project" value="TreeGrafter"/>
</dbReference>
<dbReference type="EMBL" id="LXWW01000531">
    <property type="protein sequence ID" value="OAO12626.1"/>
    <property type="molecule type" value="Genomic_DNA"/>
</dbReference>